<reference evidence="1 2" key="1">
    <citation type="submission" date="2014-03" db="EMBL/GenBank/DDBJ databases">
        <title>Draft genome of the hookworm Oesophagostomum dentatum.</title>
        <authorList>
            <person name="Mitreva M."/>
        </authorList>
    </citation>
    <scope>NUCLEOTIDE SEQUENCE [LARGE SCALE GENOMIC DNA]</scope>
    <source>
        <strain evidence="1 2">OD-Hann</strain>
    </source>
</reference>
<gene>
    <name evidence="1" type="ORF">OESDEN_06502</name>
</gene>
<dbReference type="PANTHER" id="PTHR21523:SF46">
    <property type="entry name" value="MLT-TEN (MLT-10) RELATED"/>
    <property type="match status" value="1"/>
</dbReference>
<dbReference type="AlphaFoldDB" id="A0A0B1TBU3"/>
<organism evidence="1 2">
    <name type="scientific">Oesophagostomum dentatum</name>
    <name type="common">Nodular worm</name>
    <dbReference type="NCBI Taxonomy" id="61180"/>
    <lineage>
        <taxon>Eukaryota</taxon>
        <taxon>Metazoa</taxon>
        <taxon>Ecdysozoa</taxon>
        <taxon>Nematoda</taxon>
        <taxon>Chromadorea</taxon>
        <taxon>Rhabditida</taxon>
        <taxon>Rhabditina</taxon>
        <taxon>Rhabditomorpha</taxon>
        <taxon>Strongyloidea</taxon>
        <taxon>Strongylidae</taxon>
        <taxon>Oesophagostomum</taxon>
    </lineage>
</organism>
<dbReference type="InterPro" id="IPR006954">
    <property type="entry name" value="Mlt-10-like"/>
</dbReference>
<dbReference type="OrthoDB" id="5917548at2759"/>
<sequence>MDQKPIGPSKDALGNNGIVLDEQAFAKVKDIHRNWYFFSIKALLGQLGKDMLRKLDSDELPKKWSFTYKSIKAFSKVLDNNEQLPGARVYNKRIYDLVIDNKGNNIDGEMHIPPFLKDAFGVINSFSGAKNARILSPRLFPVMPDKAPTKGFLSPSLFPLYKDDAEQQIMPVPKMLEEVGLNERDRERILEMVMEVSGARDATDKAIKICCF</sequence>
<dbReference type="PANTHER" id="PTHR21523">
    <property type="match status" value="1"/>
</dbReference>
<evidence type="ECO:0000313" key="2">
    <source>
        <dbReference type="Proteomes" id="UP000053660"/>
    </source>
</evidence>
<keyword evidence="2" id="KW-1185">Reference proteome</keyword>
<dbReference type="EMBL" id="KN550700">
    <property type="protein sequence ID" value="KHJ93586.1"/>
    <property type="molecule type" value="Genomic_DNA"/>
</dbReference>
<dbReference type="Pfam" id="PF04870">
    <property type="entry name" value="Moulting_cycle"/>
    <property type="match status" value="1"/>
</dbReference>
<evidence type="ECO:0000313" key="1">
    <source>
        <dbReference type="EMBL" id="KHJ93586.1"/>
    </source>
</evidence>
<dbReference type="Proteomes" id="UP000053660">
    <property type="component" value="Unassembled WGS sequence"/>
</dbReference>
<accession>A0A0B1TBU3</accession>
<protein>
    <submittedName>
        <fullName evidence="1">Uncharacterized protein</fullName>
    </submittedName>
</protein>
<proteinExistence type="predicted"/>
<name>A0A0B1TBU3_OESDE</name>